<name>M0JF56_9EURY</name>
<dbReference type="AlphaFoldDB" id="M0JF56"/>
<feature type="transmembrane region" description="Helical" evidence="1">
    <location>
        <begin position="256"/>
        <end position="276"/>
    </location>
</feature>
<dbReference type="EMBL" id="AOLR01000075">
    <property type="protein sequence ID" value="EMA06983.1"/>
    <property type="molecule type" value="Genomic_DNA"/>
</dbReference>
<evidence type="ECO:0000313" key="5">
    <source>
        <dbReference type="Proteomes" id="UP000682967"/>
    </source>
</evidence>
<reference evidence="2 4" key="1">
    <citation type="journal article" date="2014" name="PLoS Genet.">
        <title>Phylogenetically driven sequencing of extremely halophilic archaea reveals strategies for static and dynamic osmo-response.</title>
        <authorList>
            <person name="Becker E.A."/>
            <person name="Seitzer P.M."/>
            <person name="Tritt A."/>
            <person name="Larsen D."/>
            <person name="Krusor M."/>
            <person name="Yao A.I."/>
            <person name="Wu D."/>
            <person name="Madern D."/>
            <person name="Eisen J.A."/>
            <person name="Darling A.E."/>
            <person name="Facciotti M.T."/>
        </authorList>
    </citation>
    <scope>NUCLEOTIDE SEQUENCE [LARGE SCALE GENOMIC DNA]</scope>
    <source>
        <strain evidence="2 4">ATCC 33800</strain>
    </source>
</reference>
<keyword evidence="1" id="KW-0472">Membrane</keyword>
<dbReference type="KEGG" id="hsin:KDQ40_22200"/>
<accession>M0JF56</accession>
<evidence type="ECO:0000313" key="2">
    <source>
        <dbReference type="EMBL" id="EMA06983.1"/>
    </source>
</evidence>
<dbReference type="OrthoDB" id="56770at2157"/>
<reference evidence="3" key="2">
    <citation type="submission" date="2021-04" db="EMBL/GenBank/DDBJ databases">
        <title>Complete Genome sequence and Methylome Analysis of the Haloarchaeon Haloarcula sinaiiensis.</title>
        <authorList>
            <person name="Fomenkov A."/>
            <person name="DasSarma P."/>
            <person name="DasSarma S."/>
            <person name="Roberts R.J."/>
        </authorList>
    </citation>
    <scope>NUCLEOTIDE SEQUENCE</scope>
    <source>
        <strain evidence="3">ATCC 33800</strain>
        <plasmid evidence="3">pHsi204</plasmid>
    </source>
</reference>
<dbReference type="PANTHER" id="PTHR35902:SF3">
    <property type="entry name" value="NPCBM-ASSOCIATED, NEW3 DOMAIN OF ALPHA-GALACTOSIDASE"/>
    <property type="match status" value="1"/>
</dbReference>
<protein>
    <submittedName>
        <fullName evidence="2 3">Exo-alpha-sialidase</fullName>
    </submittedName>
</protein>
<evidence type="ECO:0000313" key="4">
    <source>
        <dbReference type="Proteomes" id="UP000011659"/>
    </source>
</evidence>
<keyword evidence="4" id="KW-1185">Reference proteome</keyword>
<sequence>MKINYDDIDGIDRTSDPITTTVQSIREQDFTLSNVESQLRVGEDGDLIGIVHNDGPLPARNVVVQYTGEDQSVIPTEDSTAVGTLDPGQSESFSLPIAISGSAESGLRSLDMAIKYRNDEGETRTFDELAVDAEVASERDRFDATIENRTIQAGGSRAVDVAVTNNLNEVASDVEVRLFADDPLDTGDTDTGYVQSLDPGETKTVTFELTTTGSATVGSTYPISLDFRYDDTEGDSHLTKTYRLPIDVIESQEGGLPLPVIAVALLVIGTAALVIYRRQQ</sequence>
<dbReference type="PATRIC" id="fig|662476.7.peg.4276"/>
<dbReference type="InterPro" id="IPR013783">
    <property type="entry name" value="Ig-like_fold"/>
</dbReference>
<proteinExistence type="predicted"/>
<dbReference type="Proteomes" id="UP000011659">
    <property type="component" value="Unassembled WGS sequence"/>
</dbReference>
<geneLocation type="plasmid" evidence="3 5">
    <name>pHsi204</name>
</geneLocation>
<keyword evidence="1" id="KW-0812">Transmembrane</keyword>
<organism evidence="2 4">
    <name type="scientific">Haloarcula marismortui ATCC 33800</name>
    <dbReference type="NCBI Taxonomy" id="662476"/>
    <lineage>
        <taxon>Archaea</taxon>
        <taxon>Methanobacteriati</taxon>
        <taxon>Methanobacteriota</taxon>
        <taxon>Stenosarchaea group</taxon>
        <taxon>Halobacteria</taxon>
        <taxon>Halobacteriales</taxon>
        <taxon>Haloarculaceae</taxon>
        <taxon>Haloarcula</taxon>
    </lineage>
</organism>
<evidence type="ECO:0000313" key="3">
    <source>
        <dbReference type="EMBL" id="QUJ74907.1"/>
    </source>
</evidence>
<evidence type="ECO:0000256" key="1">
    <source>
        <dbReference type="SAM" id="Phobius"/>
    </source>
</evidence>
<dbReference type="Proteomes" id="UP000682967">
    <property type="component" value="Plasmid pHsi204"/>
</dbReference>
<dbReference type="Gene3D" id="2.60.40.10">
    <property type="entry name" value="Immunoglobulins"/>
    <property type="match status" value="1"/>
</dbReference>
<dbReference type="PANTHER" id="PTHR35902">
    <property type="entry name" value="S-LAYER DOMAIN-LIKE PROTEIN-RELATED"/>
    <property type="match status" value="1"/>
</dbReference>
<gene>
    <name evidence="2" type="ORF">C436_21550</name>
    <name evidence="3" type="ORF">KDQ40_22200</name>
</gene>
<keyword evidence="1" id="KW-1133">Transmembrane helix</keyword>
<keyword evidence="3" id="KW-0614">Plasmid</keyword>
<dbReference type="EMBL" id="CP073371">
    <property type="protein sequence ID" value="QUJ74907.1"/>
    <property type="molecule type" value="Genomic_DNA"/>
</dbReference>